<sequence>MKNSLHRKKLRCVLSSIERGVSDLSDNMDVHQILRWLDEIGLPQYREVFAENCIDGPMLTVMTAQDLVEMRITSALHHAAISRGIQFLISVDFCLNRMQRKFDPAFVSEGPCPAEVERWSQQCTCEWLQSIDLSEFTPNLLCAGIHGALMVHEPTFTAESLADVLQIAAHKTLLRRHLTTHFNQLLGQEIISHKREVLAQPFIAQLTPSLKIKLVKKGFSLSRKRGKNEVYVEPDELVCPPSSVLSKFHRKLSESLLDSLASSNV</sequence>
<dbReference type="Proteomes" id="UP001608902">
    <property type="component" value="Unassembled WGS sequence"/>
</dbReference>
<evidence type="ECO:0000256" key="2">
    <source>
        <dbReference type="ARBA" id="ARBA00023054"/>
    </source>
</evidence>
<accession>A0ABD6ESC2</accession>
<dbReference type="SMART" id="SM00454">
    <property type="entry name" value="SAM"/>
    <property type="match status" value="2"/>
</dbReference>
<dbReference type="InterPro" id="IPR013761">
    <property type="entry name" value="SAM/pointed_sf"/>
</dbReference>
<evidence type="ECO:0000313" key="4">
    <source>
        <dbReference type="EMBL" id="MFH4979155.1"/>
    </source>
</evidence>
<protein>
    <recommendedName>
        <fullName evidence="3">SAM domain-containing protein</fullName>
    </recommendedName>
</protein>
<keyword evidence="2" id="KW-0175">Coiled coil</keyword>
<evidence type="ECO:0000313" key="5">
    <source>
        <dbReference type="Proteomes" id="UP001608902"/>
    </source>
</evidence>
<dbReference type="CDD" id="cd09566">
    <property type="entry name" value="SAM_liprin-beta1_2_repeat2"/>
    <property type="match status" value="1"/>
</dbReference>
<dbReference type="Pfam" id="PF07647">
    <property type="entry name" value="SAM_2"/>
    <property type="match status" value="1"/>
</dbReference>
<feature type="domain" description="SAM" evidence="3">
    <location>
        <begin position="28"/>
        <end position="91"/>
    </location>
</feature>
<reference evidence="4 5" key="1">
    <citation type="submission" date="2024-08" db="EMBL/GenBank/DDBJ databases">
        <title>Gnathostoma spinigerum genome.</title>
        <authorList>
            <person name="Gonzalez-Bertolin B."/>
            <person name="Monzon S."/>
            <person name="Zaballos A."/>
            <person name="Jimenez P."/>
            <person name="Dekumyoy P."/>
            <person name="Varona S."/>
            <person name="Cuesta I."/>
            <person name="Sumanam S."/>
            <person name="Adisakwattana P."/>
            <person name="Gasser R.B."/>
            <person name="Hernandez-Gonzalez A."/>
            <person name="Young N.D."/>
            <person name="Perteguer M.J."/>
        </authorList>
    </citation>
    <scope>NUCLEOTIDE SEQUENCE [LARGE SCALE GENOMIC DNA]</scope>
    <source>
        <strain evidence="4">AL3</strain>
        <tissue evidence="4">Liver</tissue>
    </source>
</reference>
<dbReference type="Gene3D" id="1.10.150.50">
    <property type="entry name" value="Transcription Factor, Ets-1"/>
    <property type="match status" value="2"/>
</dbReference>
<dbReference type="InterPro" id="IPR001660">
    <property type="entry name" value="SAM"/>
</dbReference>
<organism evidence="4 5">
    <name type="scientific">Gnathostoma spinigerum</name>
    <dbReference type="NCBI Taxonomy" id="75299"/>
    <lineage>
        <taxon>Eukaryota</taxon>
        <taxon>Metazoa</taxon>
        <taxon>Ecdysozoa</taxon>
        <taxon>Nematoda</taxon>
        <taxon>Chromadorea</taxon>
        <taxon>Rhabditida</taxon>
        <taxon>Spirurina</taxon>
        <taxon>Gnathostomatomorpha</taxon>
        <taxon>Gnathostomatoidea</taxon>
        <taxon>Gnathostomatidae</taxon>
        <taxon>Gnathostoma</taxon>
    </lineage>
</organism>
<dbReference type="PROSITE" id="PS50105">
    <property type="entry name" value="SAM_DOMAIN"/>
    <property type="match status" value="1"/>
</dbReference>
<dbReference type="InterPro" id="IPR029515">
    <property type="entry name" value="Liprin"/>
</dbReference>
<gene>
    <name evidence="4" type="ORF">AB6A40_005864</name>
</gene>
<dbReference type="Pfam" id="PF00536">
    <property type="entry name" value="SAM_1"/>
    <property type="match status" value="1"/>
</dbReference>
<keyword evidence="5" id="KW-1185">Reference proteome</keyword>
<name>A0ABD6ESC2_9BILA</name>
<dbReference type="AlphaFoldDB" id="A0ABD6ESC2"/>
<dbReference type="InterPro" id="IPR037618">
    <property type="entry name" value="LIPB1/2_SAM_2nd"/>
</dbReference>
<dbReference type="SUPFAM" id="SSF47769">
    <property type="entry name" value="SAM/Pointed domain"/>
    <property type="match status" value="1"/>
</dbReference>
<comment type="caution">
    <text evidence="4">The sequence shown here is derived from an EMBL/GenBank/DDBJ whole genome shotgun (WGS) entry which is preliminary data.</text>
</comment>
<dbReference type="PANTHER" id="PTHR12587:SF14">
    <property type="entry name" value="AT31531P"/>
    <property type="match status" value="1"/>
</dbReference>
<evidence type="ECO:0000259" key="3">
    <source>
        <dbReference type="PROSITE" id="PS50105"/>
    </source>
</evidence>
<dbReference type="EMBL" id="JBGFUD010003906">
    <property type="protein sequence ID" value="MFH4979155.1"/>
    <property type="molecule type" value="Genomic_DNA"/>
</dbReference>
<evidence type="ECO:0000256" key="1">
    <source>
        <dbReference type="ARBA" id="ARBA00022737"/>
    </source>
</evidence>
<dbReference type="PANTHER" id="PTHR12587">
    <property type="entry name" value="LAR INTERACTING PROTEIN LIP -RELATED PROTEIN"/>
    <property type="match status" value="1"/>
</dbReference>
<proteinExistence type="predicted"/>
<keyword evidence="1" id="KW-0677">Repeat</keyword>